<dbReference type="EMBL" id="CM040977">
    <property type="protein sequence ID" value="MCJ8731022.1"/>
    <property type="molecule type" value="Genomic_DNA"/>
</dbReference>
<comment type="caution">
    <text evidence="1">The sequence shown here is derived from an EMBL/GenBank/DDBJ whole genome shotgun (WGS) entry which is preliminary data.</text>
</comment>
<protein>
    <submittedName>
        <fullName evidence="1">Uncharacterized protein</fullName>
    </submittedName>
</protein>
<dbReference type="Proteomes" id="UP000830395">
    <property type="component" value="Chromosome 3"/>
</dbReference>
<evidence type="ECO:0000313" key="2">
    <source>
        <dbReference type="Proteomes" id="UP000830395"/>
    </source>
</evidence>
<sequence length="118" mass="12914">MGLYYLKSSYVSLSSSLNVTFTLKNQLLNQDLLRPVSITYGGENHSCGAFKTAIIVVCALCVLLFLIIIVLLIKMQRRACRHSKPSANGTVSGKKELEVCLGIVKDREVSVSSDHLSP</sequence>
<name>A0ACC5Y5X3_9TELE</name>
<organism evidence="1 2">
    <name type="scientific">Pangasius djambal</name>
    <dbReference type="NCBI Taxonomy" id="1691987"/>
    <lineage>
        <taxon>Eukaryota</taxon>
        <taxon>Metazoa</taxon>
        <taxon>Chordata</taxon>
        <taxon>Craniata</taxon>
        <taxon>Vertebrata</taxon>
        <taxon>Euteleostomi</taxon>
        <taxon>Actinopterygii</taxon>
        <taxon>Neopterygii</taxon>
        <taxon>Teleostei</taxon>
        <taxon>Ostariophysi</taxon>
        <taxon>Siluriformes</taxon>
        <taxon>Pangasiidae</taxon>
        <taxon>Pangasius</taxon>
    </lineage>
</organism>
<accession>A0ACC5Y5X3</accession>
<gene>
    <name evidence="1" type="ORF">PDJAM_G00191290</name>
</gene>
<evidence type="ECO:0000313" key="1">
    <source>
        <dbReference type="EMBL" id="MCJ8731022.1"/>
    </source>
</evidence>
<keyword evidence="2" id="KW-1185">Reference proteome</keyword>
<reference evidence="1" key="1">
    <citation type="submission" date="2020-02" db="EMBL/GenBank/DDBJ databases">
        <title>Genome sequencing of the panga catfish, Pangasius djambal.</title>
        <authorList>
            <person name="Wen M."/>
            <person name="Zahm M."/>
            <person name="Roques C."/>
            <person name="Cabau C."/>
            <person name="Klopp C."/>
            <person name="Donnadieu C."/>
            <person name="Jouanno E."/>
            <person name="Avarre J.-C."/>
            <person name="Campet M."/>
            <person name="Ha T."/>
            <person name="Dugue R."/>
            <person name="Lampietro C."/>
            <person name="Louis A."/>
            <person name="Herpin A."/>
            <person name="Echchiki A."/>
            <person name="Berthelot C."/>
            <person name="Parey E."/>
            <person name="Roest-Crollius H."/>
            <person name="Braasch I."/>
            <person name="Postlethwait J.H."/>
            <person name="Bobe J."/>
            <person name="Montfort J."/>
            <person name="Bouchez O."/>
            <person name="Begum T."/>
            <person name="Schartl M."/>
            <person name="Gustiano R."/>
            <person name="Guiguen Y."/>
        </authorList>
    </citation>
    <scope>NUCLEOTIDE SEQUENCE</scope>
    <source>
        <strain evidence="1">Pdj_M5554</strain>
    </source>
</reference>
<proteinExistence type="predicted"/>